<accession>A0A859FH91</accession>
<feature type="transmembrane region" description="Helical" evidence="6">
    <location>
        <begin position="9"/>
        <end position="28"/>
    </location>
</feature>
<dbReference type="Pfam" id="PF02608">
    <property type="entry name" value="Bmp"/>
    <property type="match status" value="1"/>
</dbReference>
<sequence>MDSSRQSNYILLGGTILAILTISSLLLLSNQLFTGSNSSNEELVNVHILTTDSIADSSWGSEAYRSQLLIEEKFDVATELHSHLTTPGQIEMQIRRAGNAEVNVVIGHGREFSDIFAAHALDYPKTTFVTIHGEPTHPNQASYTFDVTNLEKYIGLAGLQKSESNIIGVLSMVGDWEGEDTMTNFVRQYDSRAEIIHETVPSRDDSQAALRQFNKLVQDGADVIYTRGNLFNRFVIEEAAEQGIYIVGFIEDQSFLQEETVLTSLLIHIPEVYEKIMQDYMTGGMESKQHLLTEEDLVYSLAPLGPMFTEEEVLFITEEMEKDPMIHVISGGN</sequence>
<evidence type="ECO:0000256" key="1">
    <source>
        <dbReference type="ARBA" id="ARBA00004236"/>
    </source>
</evidence>
<dbReference type="Gene3D" id="3.40.50.2300">
    <property type="match status" value="2"/>
</dbReference>
<keyword evidence="5" id="KW-0449">Lipoprotein</keyword>
<organism evidence="8 9">
    <name type="scientific">Paenalkalicoccus suaedae</name>
    <dbReference type="NCBI Taxonomy" id="2592382"/>
    <lineage>
        <taxon>Bacteria</taxon>
        <taxon>Bacillati</taxon>
        <taxon>Bacillota</taxon>
        <taxon>Bacilli</taxon>
        <taxon>Bacillales</taxon>
        <taxon>Bacillaceae</taxon>
        <taxon>Paenalkalicoccus</taxon>
    </lineage>
</organism>
<reference evidence="9" key="1">
    <citation type="submission" date="2019-07" db="EMBL/GenBank/DDBJ databases">
        <title>Bacillus alkalisoli sp. nov. isolated from saline soil.</title>
        <authorList>
            <person name="Sun J.-Q."/>
            <person name="Xu L."/>
        </authorList>
    </citation>
    <scope>NUCLEOTIDE SEQUENCE [LARGE SCALE GENOMIC DNA]</scope>
    <source>
        <strain evidence="9">M4U3P1</strain>
    </source>
</reference>
<evidence type="ECO:0000259" key="7">
    <source>
        <dbReference type="Pfam" id="PF02608"/>
    </source>
</evidence>
<dbReference type="GO" id="GO:0005886">
    <property type="term" value="C:plasma membrane"/>
    <property type="evidence" value="ECO:0007669"/>
    <property type="project" value="UniProtKB-SubCell"/>
</dbReference>
<evidence type="ECO:0000313" key="8">
    <source>
        <dbReference type="EMBL" id="QKS72431.1"/>
    </source>
</evidence>
<dbReference type="InterPro" id="IPR050957">
    <property type="entry name" value="BMP_lipoprotein"/>
</dbReference>
<dbReference type="AlphaFoldDB" id="A0A859FH91"/>
<keyword evidence="2" id="KW-1003">Cell membrane</keyword>
<evidence type="ECO:0000256" key="3">
    <source>
        <dbReference type="ARBA" id="ARBA00022729"/>
    </source>
</evidence>
<dbReference type="Proteomes" id="UP000318138">
    <property type="component" value="Chromosome"/>
</dbReference>
<evidence type="ECO:0000256" key="6">
    <source>
        <dbReference type="SAM" id="Phobius"/>
    </source>
</evidence>
<dbReference type="KEGG" id="psua:FLK61_38035"/>
<proteinExistence type="predicted"/>
<keyword evidence="4 6" id="KW-0472">Membrane</keyword>
<feature type="domain" description="ABC transporter substrate-binding protein PnrA-like" evidence="7">
    <location>
        <begin position="44"/>
        <end position="289"/>
    </location>
</feature>
<evidence type="ECO:0000313" key="9">
    <source>
        <dbReference type="Proteomes" id="UP000318138"/>
    </source>
</evidence>
<evidence type="ECO:0000256" key="4">
    <source>
        <dbReference type="ARBA" id="ARBA00023136"/>
    </source>
</evidence>
<gene>
    <name evidence="8" type="ORF">FLK61_38035</name>
</gene>
<name>A0A859FH91_9BACI</name>
<dbReference type="PANTHER" id="PTHR34296">
    <property type="entry name" value="TRANSCRIPTIONAL ACTIVATOR PROTEIN MED"/>
    <property type="match status" value="1"/>
</dbReference>
<keyword evidence="3" id="KW-0732">Signal</keyword>
<dbReference type="InterPro" id="IPR003760">
    <property type="entry name" value="PnrA-like"/>
</dbReference>
<comment type="subcellular location">
    <subcellularLocation>
        <location evidence="1">Cell membrane</location>
    </subcellularLocation>
</comment>
<dbReference type="EMBL" id="CP041372">
    <property type="protein sequence ID" value="QKS72431.1"/>
    <property type="molecule type" value="Genomic_DNA"/>
</dbReference>
<evidence type="ECO:0000256" key="5">
    <source>
        <dbReference type="ARBA" id="ARBA00023288"/>
    </source>
</evidence>
<dbReference type="RefSeq" id="WP_176010409.1">
    <property type="nucleotide sequence ID" value="NZ_CP041372.2"/>
</dbReference>
<protein>
    <submittedName>
        <fullName evidence="8">BMP family ABC transporter substrate-binding protein</fullName>
    </submittedName>
</protein>
<keyword evidence="6" id="KW-0812">Transmembrane</keyword>
<keyword evidence="6" id="KW-1133">Transmembrane helix</keyword>
<keyword evidence="9" id="KW-1185">Reference proteome</keyword>
<dbReference type="PANTHER" id="PTHR34296:SF2">
    <property type="entry name" value="ABC TRANSPORTER GUANOSINE-BINDING PROTEIN NUPN"/>
    <property type="match status" value="1"/>
</dbReference>
<evidence type="ECO:0000256" key="2">
    <source>
        <dbReference type="ARBA" id="ARBA00022475"/>
    </source>
</evidence>